<evidence type="ECO:0000313" key="2">
    <source>
        <dbReference type="EMBL" id="KAK0387706.1"/>
    </source>
</evidence>
<feature type="transmembrane region" description="Helical" evidence="1">
    <location>
        <begin position="92"/>
        <end position="112"/>
    </location>
</feature>
<feature type="transmembrane region" description="Helical" evidence="1">
    <location>
        <begin position="132"/>
        <end position="152"/>
    </location>
</feature>
<dbReference type="PANTHER" id="PTHR35179">
    <property type="entry name" value="PROTEIN CBG02620"/>
    <property type="match status" value="1"/>
</dbReference>
<keyword evidence="3" id="KW-1185">Reference proteome</keyword>
<keyword evidence="1" id="KW-0812">Transmembrane</keyword>
<feature type="transmembrane region" description="Helical" evidence="1">
    <location>
        <begin position="205"/>
        <end position="229"/>
    </location>
</feature>
<evidence type="ECO:0000313" key="3">
    <source>
        <dbReference type="Proteomes" id="UP001175261"/>
    </source>
</evidence>
<keyword evidence="1" id="KW-1133">Transmembrane helix</keyword>
<dbReference type="AlphaFoldDB" id="A0AA39L7R9"/>
<feature type="transmembrane region" description="Helical" evidence="1">
    <location>
        <begin position="57"/>
        <end position="80"/>
    </location>
</feature>
<evidence type="ECO:0000256" key="1">
    <source>
        <dbReference type="SAM" id="Phobius"/>
    </source>
</evidence>
<sequence>MADDGTLISPSYVPYRPTLNDIILASIIWGISLGVALFTFASATVQTMRAWRETRRVTLYMILMWLEWSSCTAMGVLSWLFLTKVIRPSLEYFLFFVILWCLQIHALMQIIIDRIAVVGISCRTTSRLRWGVFLLLLAVNIAAACCWIPAQLQLSSSTLVKISSIFDLVQKGFVILPDVLLNFYFLFLVVDRFDDGALSKHNSRFWFNTAMVVVSVALDVMLVLTMAWLKMPVYVQFQPLAYLLKLQIDMELTDMVNKLARASDAYPSDIDDESDAQMGPCMHVHYDDQVSERATI</sequence>
<proteinExistence type="predicted"/>
<name>A0AA39L7R9_SARSR</name>
<comment type="caution">
    <text evidence="2">The sequence shown here is derived from an EMBL/GenBank/DDBJ whole genome shotgun (WGS) entry which is preliminary data.</text>
</comment>
<feature type="transmembrane region" description="Helical" evidence="1">
    <location>
        <begin position="172"/>
        <end position="193"/>
    </location>
</feature>
<dbReference type="PANTHER" id="PTHR35179:SF2">
    <property type="entry name" value="START DOMAIN-CONTAINING PROTEIN"/>
    <property type="match status" value="1"/>
</dbReference>
<dbReference type="Proteomes" id="UP001175261">
    <property type="component" value="Unassembled WGS sequence"/>
</dbReference>
<accession>A0AA39L7R9</accession>
<feature type="transmembrane region" description="Helical" evidence="1">
    <location>
        <begin position="22"/>
        <end position="45"/>
    </location>
</feature>
<dbReference type="EMBL" id="JAPDFR010000003">
    <property type="protein sequence ID" value="KAK0387706.1"/>
    <property type="molecule type" value="Genomic_DNA"/>
</dbReference>
<organism evidence="2 3">
    <name type="scientific">Sarocladium strictum</name>
    <name type="common">Black bundle disease fungus</name>
    <name type="synonym">Acremonium strictum</name>
    <dbReference type="NCBI Taxonomy" id="5046"/>
    <lineage>
        <taxon>Eukaryota</taxon>
        <taxon>Fungi</taxon>
        <taxon>Dikarya</taxon>
        <taxon>Ascomycota</taxon>
        <taxon>Pezizomycotina</taxon>
        <taxon>Sordariomycetes</taxon>
        <taxon>Hypocreomycetidae</taxon>
        <taxon>Hypocreales</taxon>
        <taxon>Sarocladiaceae</taxon>
        <taxon>Sarocladium</taxon>
    </lineage>
</organism>
<protein>
    <submittedName>
        <fullName evidence="2">Uncharacterized protein</fullName>
    </submittedName>
</protein>
<gene>
    <name evidence="2" type="ORF">NLU13_3951</name>
</gene>
<keyword evidence="1" id="KW-0472">Membrane</keyword>
<reference evidence="2" key="1">
    <citation type="submission" date="2022-10" db="EMBL/GenBank/DDBJ databases">
        <title>Determination and structural analysis of whole genome sequence of Sarocladium strictum F4-1.</title>
        <authorList>
            <person name="Hu L."/>
            <person name="Jiang Y."/>
        </authorList>
    </citation>
    <scope>NUCLEOTIDE SEQUENCE</scope>
    <source>
        <strain evidence="2">F4-1</strain>
    </source>
</reference>